<protein>
    <submittedName>
        <fullName evidence="2">GLPGLI family protein</fullName>
    </submittedName>
</protein>
<accession>A0A3N0WYB0</accession>
<evidence type="ECO:0000313" key="2">
    <source>
        <dbReference type="EMBL" id="ROI10086.1"/>
    </source>
</evidence>
<feature type="compositionally biased region" description="Basic and acidic residues" evidence="1">
    <location>
        <begin position="253"/>
        <end position="275"/>
    </location>
</feature>
<evidence type="ECO:0000256" key="1">
    <source>
        <dbReference type="SAM" id="MobiDB-lite"/>
    </source>
</evidence>
<evidence type="ECO:0000313" key="3">
    <source>
        <dbReference type="Proteomes" id="UP000270224"/>
    </source>
</evidence>
<dbReference type="Pfam" id="PF09697">
    <property type="entry name" value="Porph_ging"/>
    <property type="match status" value="1"/>
</dbReference>
<dbReference type="OrthoDB" id="1440774at2"/>
<dbReference type="EMBL" id="RJUG01000002">
    <property type="protein sequence ID" value="ROI10086.1"/>
    <property type="molecule type" value="Genomic_DNA"/>
</dbReference>
<dbReference type="Proteomes" id="UP000270224">
    <property type="component" value="Unassembled WGS sequence"/>
</dbReference>
<name>A0A3N0WYB0_9FLAO</name>
<dbReference type="NCBIfam" id="TIGR01200">
    <property type="entry name" value="GLPGLI"/>
    <property type="match status" value="1"/>
</dbReference>
<reference evidence="3" key="2">
    <citation type="submission" date="2018-11" db="EMBL/GenBank/DDBJ databases">
        <title>Proposal to divide the Flavobacteriaceae and reorganize its genera based on Amino Acid Identity values calculated from whole genome sequences.</title>
        <authorList>
            <person name="Nicholson A.C."/>
            <person name="Gulvik C.A."/>
            <person name="Whitney A.M."/>
            <person name="Humrighouse B.W."/>
            <person name="Bell M."/>
            <person name="Holmens B."/>
            <person name="Steigerwalt A."/>
            <person name="Villarma A."/>
            <person name="Sheth M."/>
            <person name="Batra D."/>
            <person name="Pryor J."/>
            <person name="Bernardet J.-F."/>
            <person name="Hugo C."/>
            <person name="Kampfer P."/>
            <person name="Newman J."/>
            <person name="Mcquiston J.R."/>
        </authorList>
    </citation>
    <scope>NUCLEOTIDE SEQUENCE [LARGE SCALE GENOMIC DNA]</scope>
    <source>
        <strain evidence="3">H3056</strain>
    </source>
</reference>
<dbReference type="InterPro" id="IPR005901">
    <property type="entry name" value="GLPGLI"/>
</dbReference>
<reference evidence="3" key="1">
    <citation type="submission" date="2018-11" db="EMBL/GenBank/DDBJ databases">
        <title>Proposal to divide the Flavobacteriaceae and reorganize its genera based on Amino Acid Identity values calculated from whole genome sequences.</title>
        <authorList>
            <person name="Nicholson A.C."/>
            <person name="Gulvik C.A."/>
            <person name="Whitney A.M."/>
            <person name="Humrighouse B.W."/>
            <person name="Bell M."/>
            <person name="Holmes B."/>
            <person name="Steigerwalt A."/>
            <person name="Villarma A."/>
            <person name="Sheth M."/>
            <person name="Batra D."/>
            <person name="Pryor J."/>
            <person name="Bernardet J.-F."/>
            <person name="Hugo C."/>
            <person name="Kampfer P."/>
            <person name="Newman J."/>
            <person name="Mcquiston J.R."/>
        </authorList>
    </citation>
    <scope>NUCLEOTIDE SEQUENCE [LARGE SCALE GENOMIC DNA]</scope>
    <source>
        <strain evidence="3">H3056</strain>
    </source>
</reference>
<feature type="region of interest" description="Disordered" evidence="1">
    <location>
        <begin position="246"/>
        <end position="275"/>
    </location>
</feature>
<proteinExistence type="predicted"/>
<organism evidence="2 3">
    <name type="scientific">Kaistella daneshvariae</name>
    <dbReference type="NCBI Taxonomy" id="2487074"/>
    <lineage>
        <taxon>Bacteria</taxon>
        <taxon>Pseudomonadati</taxon>
        <taxon>Bacteroidota</taxon>
        <taxon>Flavobacteriia</taxon>
        <taxon>Flavobacteriales</taxon>
        <taxon>Weeksellaceae</taxon>
        <taxon>Chryseobacterium group</taxon>
        <taxon>Kaistella</taxon>
    </lineage>
</organism>
<gene>
    <name evidence="2" type="ORF">EGI11_04880</name>
</gene>
<dbReference type="RefSeq" id="WP_123265332.1">
    <property type="nucleotide sequence ID" value="NZ_RJUG01000002.1"/>
</dbReference>
<dbReference type="AlphaFoldDB" id="A0A3N0WYB0"/>
<comment type="caution">
    <text evidence="2">The sequence shown here is derived from an EMBL/GenBank/DDBJ whole genome shotgun (WGS) entry which is preliminary data.</text>
</comment>
<sequence length="275" mass="31774">MQIIKNSSLLAILFLLFFSLLHSQKATTDSMRGSFTYLLQFKPNIFNRDHIVKELYSLQISDKRAFFISENKIKFDSAFSSEYSKKSPVINMTHLPSSGSNFLIIQTNDNSQFFESVGMTLLSYNNPVITDWKLVDESMIINTFMCKKAEVHYKGRDWIAWYSTEIPLPYGPYKFNGLPGLIVKITDKSNDYQYEIVKSESNANLKGKTISLNKSRYLNSKLVTKKELSQARTNFRENARKEFESMGTIFSQDNKERPSIKEAEKKGRNPIELED</sequence>